<dbReference type="InterPro" id="IPR046956">
    <property type="entry name" value="RLP23-like"/>
</dbReference>
<keyword evidence="3" id="KW-1003">Cell membrane</keyword>
<dbReference type="InterPro" id="IPR032675">
    <property type="entry name" value="LRR_dom_sf"/>
</dbReference>
<dbReference type="Pfam" id="PF13855">
    <property type="entry name" value="LRR_8"/>
    <property type="match status" value="3"/>
</dbReference>
<dbReference type="FunFam" id="3.80.10.10:FF:000111">
    <property type="entry name" value="LRR receptor-like serine/threonine-protein kinase ERECTA"/>
    <property type="match status" value="1"/>
</dbReference>
<comment type="subcellular location">
    <subcellularLocation>
        <location evidence="1">Cell membrane</location>
        <topology evidence="1">Single-pass type I membrane protein</topology>
    </subcellularLocation>
</comment>
<dbReference type="PANTHER" id="PTHR48061:SF46">
    <property type="entry name" value="LEUCINE-RICH REPEAT-CONTAINING N-TERMINAL PLANT-TYPE DOMAIN-CONTAINING PROTEIN"/>
    <property type="match status" value="1"/>
</dbReference>
<evidence type="ECO:0000313" key="14">
    <source>
        <dbReference type="Proteomes" id="UP000504610"/>
    </source>
</evidence>
<dbReference type="GO" id="GO:0005886">
    <property type="term" value="C:plasma membrane"/>
    <property type="evidence" value="ECO:0007669"/>
    <property type="project" value="UniProtKB-SubCell"/>
</dbReference>
<dbReference type="KEGG" id="rsz:108855505"/>
<proteinExistence type="inferred from homology"/>
<reference evidence="15" key="1">
    <citation type="submission" date="2025-08" db="UniProtKB">
        <authorList>
            <consortium name="RefSeq"/>
        </authorList>
    </citation>
    <scope>IDENTIFICATION</scope>
    <source>
        <tissue evidence="15">Leaf</tissue>
    </source>
</reference>
<name>A0A6J0NM80_RAPSA</name>
<dbReference type="SUPFAM" id="SSF52058">
    <property type="entry name" value="L domain-like"/>
    <property type="match status" value="2"/>
</dbReference>
<keyword evidence="6 12" id="KW-0732">Signal</keyword>
<evidence type="ECO:0000256" key="5">
    <source>
        <dbReference type="ARBA" id="ARBA00022692"/>
    </source>
</evidence>
<dbReference type="RefSeq" id="XP_018484853.1">
    <property type="nucleotide sequence ID" value="XM_018629351.2"/>
</dbReference>
<evidence type="ECO:0000256" key="3">
    <source>
        <dbReference type="ARBA" id="ARBA00022475"/>
    </source>
</evidence>
<keyword evidence="5" id="KW-0812">Transmembrane</keyword>
<evidence type="ECO:0000259" key="13">
    <source>
        <dbReference type="Pfam" id="PF23598"/>
    </source>
</evidence>
<evidence type="ECO:0000256" key="7">
    <source>
        <dbReference type="ARBA" id="ARBA00022737"/>
    </source>
</evidence>
<evidence type="ECO:0000313" key="15">
    <source>
        <dbReference type="RefSeq" id="XP_018484853.1"/>
    </source>
</evidence>
<evidence type="ECO:0000256" key="1">
    <source>
        <dbReference type="ARBA" id="ARBA00004251"/>
    </source>
</evidence>
<evidence type="ECO:0000256" key="11">
    <source>
        <dbReference type="ARBA" id="ARBA00023180"/>
    </source>
</evidence>
<keyword evidence="14" id="KW-1185">Reference proteome</keyword>
<dbReference type="SMART" id="SM00369">
    <property type="entry name" value="LRR_TYP"/>
    <property type="match status" value="11"/>
</dbReference>
<dbReference type="AlphaFoldDB" id="A0A6J0NM80"/>
<feature type="chain" id="PRO_5026953241" evidence="12">
    <location>
        <begin position="28"/>
        <end position="885"/>
    </location>
</feature>
<dbReference type="InterPro" id="IPR055414">
    <property type="entry name" value="LRR_R13L4/SHOC2-like"/>
</dbReference>
<feature type="domain" description="Disease resistance R13L4/SHOC-2-like LRR" evidence="13">
    <location>
        <begin position="165"/>
        <end position="280"/>
    </location>
</feature>
<evidence type="ECO:0000256" key="6">
    <source>
        <dbReference type="ARBA" id="ARBA00022729"/>
    </source>
</evidence>
<dbReference type="GeneID" id="108855505"/>
<dbReference type="PANTHER" id="PTHR48061">
    <property type="entry name" value="LEUCINE-RICH REPEAT RECEPTOR PROTEIN KINASE EMS1-LIKE-RELATED"/>
    <property type="match status" value="1"/>
</dbReference>
<keyword evidence="10" id="KW-0675">Receptor</keyword>
<evidence type="ECO:0000256" key="9">
    <source>
        <dbReference type="ARBA" id="ARBA00023136"/>
    </source>
</evidence>
<dbReference type="FunFam" id="3.80.10.10:FF:000041">
    <property type="entry name" value="LRR receptor-like serine/threonine-protein kinase ERECTA"/>
    <property type="match status" value="1"/>
</dbReference>
<dbReference type="OrthoDB" id="442066at2759"/>
<protein>
    <submittedName>
        <fullName evidence="15">Receptor like protein 24-like</fullName>
    </submittedName>
</protein>
<evidence type="ECO:0000256" key="4">
    <source>
        <dbReference type="ARBA" id="ARBA00022614"/>
    </source>
</evidence>
<keyword evidence="8" id="KW-1133">Transmembrane helix</keyword>
<comment type="similarity">
    <text evidence="2">Belongs to the RLP family.</text>
</comment>
<keyword evidence="7" id="KW-0677">Repeat</keyword>
<keyword evidence="11" id="KW-0325">Glycoprotein</keyword>
<organism evidence="14 15">
    <name type="scientific">Raphanus sativus</name>
    <name type="common">Radish</name>
    <name type="synonym">Raphanus raphanistrum var. sativus</name>
    <dbReference type="NCBI Taxonomy" id="3726"/>
    <lineage>
        <taxon>Eukaryota</taxon>
        <taxon>Viridiplantae</taxon>
        <taxon>Streptophyta</taxon>
        <taxon>Embryophyta</taxon>
        <taxon>Tracheophyta</taxon>
        <taxon>Spermatophyta</taxon>
        <taxon>Magnoliopsida</taxon>
        <taxon>eudicotyledons</taxon>
        <taxon>Gunneridae</taxon>
        <taxon>Pentapetalae</taxon>
        <taxon>rosids</taxon>
        <taxon>malvids</taxon>
        <taxon>Brassicales</taxon>
        <taxon>Brassicaceae</taxon>
        <taxon>Brassiceae</taxon>
        <taxon>Raphanus</taxon>
    </lineage>
</organism>
<evidence type="ECO:0000256" key="8">
    <source>
        <dbReference type="ARBA" id="ARBA00022989"/>
    </source>
</evidence>
<dbReference type="InterPro" id="IPR003591">
    <property type="entry name" value="Leu-rich_rpt_typical-subtyp"/>
</dbReference>
<dbReference type="InterPro" id="IPR001611">
    <property type="entry name" value="Leu-rich_rpt"/>
</dbReference>
<dbReference type="Pfam" id="PF00560">
    <property type="entry name" value="LRR_1"/>
    <property type="match status" value="2"/>
</dbReference>
<dbReference type="Proteomes" id="UP000504610">
    <property type="component" value="Unplaced"/>
</dbReference>
<dbReference type="PROSITE" id="PS51450">
    <property type="entry name" value="LRR"/>
    <property type="match status" value="1"/>
</dbReference>
<dbReference type="FunFam" id="3.80.10.10:FF:000095">
    <property type="entry name" value="LRR receptor-like serine/threonine-protein kinase GSO1"/>
    <property type="match status" value="1"/>
</dbReference>
<evidence type="ECO:0000256" key="2">
    <source>
        <dbReference type="ARBA" id="ARBA00009592"/>
    </source>
</evidence>
<keyword evidence="9" id="KW-0472">Membrane</keyword>
<evidence type="ECO:0000256" key="10">
    <source>
        <dbReference type="ARBA" id="ARBA00023170"/>
    </source>
</evidence>
<gene>
    <name evidence="15" type="primary">LOC108855505</name>
</gene>
<dbReference type="Pfam" id="PF23598">
    <property type="entry name" value="LRR_14"/>
    <property type="match status" value="1"/>
</dbReference>
<dbReference type="Gene3D" id="3.80.10.10">
    <property type="entry name" value="Ribonuclease Inhibitor"/>
    <property type="match status" value="5"/>
</dbReference>
<accession>A0A6J0NM80</accession>
<feature type="signal peptide" evidence="12">
    <location>
        <begin position="1"/>
        <end position="27"/>
    </location>
</feature>
<evidence type="ECO:0000256" key="12">
    <source>
        <dbReference type="SAM" id="SignalP"/>
    </source>
</evidence>
<sequence length="885" mass="98227">MTTISESCLLLHFFWLLLLCFFSSSSSFLIFKNPVAGLVSCRPHQIQAFVQFKSEFDTRHCNHDDSFNGVWCDTATGAITKLQLTACLSGILKSNSSLFEFHQLRYLNLSYNNFISSSLPPKFGNLNRLEVLSLSSNGFLGQVPTSFSNLRMLSYVDLSQNKLIGSFPSVRNLTKLTLLDLSHNHFSGTLNPRSSLFELHHLRFLDLGYNNFSSSLPAELGNLYRLEILNLTSNGFFGQFPSTISNLTQLTELKLSGNMFTSSFPLVQNLTKLSVLSLSSNNFIGTIPSSLFTMPFLSEVNLRQNHLTGSIEFLNSSSTSSRLELLLLGKNLFEGKILEPVSKITTLKYLDVSYLNTSYPIDITMFSTLKSLLKLDVSGNSISPTSLSFGSNISLSIGSLALNNCGLREFPNILKKLENLEEIVISGNTIKGKVPEWLWNLPLLRLVDISNNYFNGFEGSVEVFVSSSVEILFLDFNEFEGTLPQLPLHINSLFSSANSFTGEIPFSICNRSSLSLIDLSRNKFTGPIPPCLSNFTLVKLRKNNLEGSIPDEFHVDASLRTLDVGYNRLSGQLPKSLLNCSSLKFLSIENNKIQDTFPFWLKALPNLQVLILNSNELYGPISPPHQGPLGFPELRIFEISNNKLTGSLPPDYFVNWKSTSLIVNQDGGLYMVYMRSHGITSTYGYLDLIDLRYKGVHMEQANVLTFYSAIDFSGNKLEGHIPESIGLLKTMVALNLSNNAFTGHIPLSFANFKELQSLDLSRNQISGSIPSGLGTLSFLSYINVSHNNLKGEIPQGTQILGQPKSSFEGNAGLCGLPLEKRCFTTSAPPAQQHMKNEEEEDEKILNWKAVVASYGPGLILGVTIAQFVVSCKPVWYAKIIGVFRF</sequence>
<keyword evidence="4" id="KW-0433">Leucine-rich repeat</keyword>